<keyword evidence="2" id="KW-1185">Reference proteome</keyword>
<name>C0Q9L1_DESAH</name>
<reference evidence="1 2" key="1">
    <citation type="journal article" date="2009" name="Environ. Microbiol.">
        <title>Genome sequence of Desulfobacterium autotrophicum HRM2, a marine sulfate reducer oxidizing organic carbon completely to carbon dioxide.</title>
        <authorList>
            <person name="Strittmatter A.W."/>
            <person name="Liesegang H."/>
            <person name="Rabus R."/>
            <person name="Decker I."/>
            <person name="Amann J."/>
            <person name="Andres S."/>
            <person name="Henne A."/>
            <person name="Fricke W.F."/>
            <person name="Martinez-Arias R."/>
            <person name="Bartels D."/>
            <person name="Goesmann A."/>
            <person name="Krause L."/>
            <person name="Puehler A."/>
            <person name="Klenk H.P."/>
            <person name="Richter M."/>
            <person name="Schuler M."/>
            <person name="Gloeckner F.O."/>
            <person name="Meyerdierks A."/>
            <person name="Gottschalk G."/>
            <person name="Amann R."/>
        </authorList>
    </citation>
    <scope>NUCLEOTIDE SEQUENCE [LARGE SCALE GENOMIC DNA]</scope>
    <source>
        <strain evidence="2">ATCC 43914 / DSM 3382 / HRM2</strain>
    </source>
</reference>
<gene>
    <name evidence="1" type="ordered locus">HRM2_14660</name>
</gene>
<dbReference type="AlphaFoldDB" id="C0Q9L1"/>
<dbReference type="KEGG" id="dat:HRM2_14660"/>
<accession>C0Q9L1</accession>
<dbReference type="Proteomes" id="UP000000442">
    <property type="component" value="Chromosome"/>
</dbReference>
<dbReference type="RefSeq" id="WP_015903362.1">
    <property type="nucleotide sequence ID" value="NC_012108.1"/>
</dbReference>
<organism evidence="1 2">
    <name type="scientific">Desulforapulum autotrophicum (strain ATCC 43914 / DSM 3382 / VKM B-1955 / HRM2)</name>
    <name type="common">Desulfobacterium autotrophicum</name>
    <dbReference type="NCBI Taxonomy" id="177437"/>
    <lineage>
        <taxon>Bacteria</taxon>
        <taxon>Pseudomonadati</taxon>
        <taxon>Thermodesulfobacteriota</taxon>
        <taxon>Desulfobacteria</taxon>
        <taxon>Desulfobacterales</taxon>
        <taxon>Desulfobacteraceae</taxon>
        <taxon>Desulforapulum</taxon>
    </lineage>
</organism>
<protein>
    <submittedName>
        <fullName evidence="1">Uncharacterized protein</fullName>
    </submittedName>
</protein>
<dbReference type="HOGENOM" id="CLU_281013_0_0_7"/>
<proteinExistence type="predicted"/>
<sequence length="1151" mass="131987">MNKGFQDFEDKLLINIKNSESPFLGLFENQISSKMRQNIISFIQKQYDPFDKFIDLLDDYPAVFSTLLVVQLLEDFGKHGHFEVYPFFEKIFDQTLTQHQKEVLWQAFRIACMYHLGISVSPRRSGPHYMVREYLRQVGLPLRYVDQFTVKALRYVDKTGIPDLDDPELLKLWQEGLVDRLTPLTVKEAIQRDDICYHSQLFISCLQGGKNSLRGKSRLEAAILKAIEAGPKIRKAKQAGIPRVILRESEYGILLPGSKEPVQWEIITGDETRKFTSRNDDRFLSFEMSLPPDAVVINDEGFRCSYSLWENQKNNRLLIFSMPDGRFVTGSSLAEKEVFLDPGNYLFLTRFSPENEEEYELFSDNPEVYSQRVSLAPGETYVFQRGPAKLQIKAEEKPALYFTQEPLRGVRGNELYPADNLKLDIIIPKEMLMSDEKFVVRVTSNTLGEEIVLPFPAQENNQFVLNIGKLMEQYWVPGVSRVLFAVYREDIKRALVRKSAVIWSGLPQMKNRARFACTQLPANLVQDDCENLQVDLDTNSITFSDETNRFFKMAFKDGVRTLYFTWAVPGVFLSLKDYGRADHAEKGLKLGETISINTSSRKVLTVFASEPCLLKIGQYETQVDFSRVGSKRIPLSGMVDYLEPGHDTLLLYSEKYPSALPLLRFVSPFEAKSYSTESGIELRKIELSIRSPIQSLRFSIKNLIDNISYEINVDLKQIGQTYRHEILPDIYATFFKVDENECTIHYPETGWPSGLWLTSFIIKAENRWGALADSNGAVFADGLLSTPSQIGQSFEDLWWWFSNNHDPDTYAQIFSRLDEALRIKYALGCWKNLSWLESFWIKLGKKISYDARTEDCLKLLSLVGDRNSITEEGDAIPKLHPGTAVPAIFCQGKNVYPEKRLTVSSFHSCLRFMPKFNNPCHAFSHRYLDVAALFGFQNAMAVVQTECAPQKFTTSAYMESLSARDLPEKWRYLNDDQWIPAKGDILGPMHYRYAVDRFQGEFSNAMAMGSERLGHALALSKQMKNVSISNLAGGGAISRLDTDSDPVMLFNRFHPQPEWLDDEAAVAIENQKNIIRFISLFAQVCRWESREAGIMDNFKEKAIKTCSLPANAINKYLGYLLYLSEDLFCFYLLLWELVFSVDCDQPRRRYV</sequence>
<dbReference type="EMBL" id="CP001087">
    <property type="protein sequence ID" value="ACN14575.1"/>
    <property type="molecule type" value="Genomic_DNA"/>
</dbReference>
<evidence type="ECO:0000313" key="2">
    <source>
        <dbReference type="Proteomes" id="UP000000442"/>
    </source>
</evidence>
<evidence type="ECO:0000313" key="1">
    <source>
        <dbReference type="EMBL" id="ACN14575.1"/>
    </source>
</evidence>